<evidence type="ECO:0000313" key="3">
    <source>
        <dbReference type="Proteomes" id="UP000198531"/>
    </source>
</evidence>
<dbReference type="RefSeq" id="WP_255473563.1">
    <property type="nucleotide sequence ID" value="NZ_FOYT01000001.1"/>
</dbReference>
<reference evidence="3" key="1">
    <citation type="submission" date="2016-10" db="EMBL/GenBank/DDBJ databases">
        <authorList>
            <person name="Varghese N."/>
            <person name="Submissions S."/>
        </authorList>
    </citation>
    <scope>NUCLEOTIDE SEQUENCE [LARGE SCALE GENOMIC DNA]</scope>
    <source>
        <strain evidence="3">CGMCC 1.7736</strain>
    </source>
</reference>
<dbReference type="AlphaFoldDB" id="A0A1I6GG28"/>
<name>A0A1I6GG28_9EURY</name>
<keyword evidence="1" id="KW-1133">Transmembrane helix</keyword>
<proteinExistence type="predicted"/>
<keyword evidence="3" id="KW-1185">Reference proteome</keyword>
<dbReference type="Proteomes" id="UP000198531">
    <property type="component" value="Unassembled WGS sequence"/>
</dbReference>
<evidence type="ECO:0000256" key="1">
    <source>
        <dbReference type="SAM" id="Phobius"/>
    </source>
</evidence>
<dbReference type="EMBL" id="FOYT01000001">
    <property type="protein sequence ID" value="SFR41173.1"/>
    <property type="molecule type" value="Genomic_DNA"/>
</dbReference>
<evidence type="ECO:0000313" key="2">
    <source>
        <dbReference type="EMBL" id="SFR41173.1"/>
    </source>
</evidence>
<sequence length="41" mass="4290">MIDIDAAPWRTGLATAAGYGVLLVVLFVALFVVPYLVAVAL</sequence>
<feature type="transmembrane region" description="Helical" evidence="1">
    <location>
        <begin position="16"/>
        <end position="38"/>
    </location>
</feature>
<accession>A0A1I6GG28</accession>
<organism evidence="2 3">
    <name type="scientific">Halogeometricum rufum</name>
    <dbReference type="NCBI Taxonomy" id="553469"/>
    <lineage>
        <taxon>Archaea</taxon>
        <taxon>Methanobacteriati</taxon>
        <taxon>Methanobacteriota</taxon>
        <taxon>Stenosarchaea group</taxon>
        <taxon>Halobacteria</taxon>
        <taxon>Halobacteriales</taxon>
        <taxon>Haloferacaceae</taxon>
        <taxon>Halogeometricum</taxon>
    </lineage>
</organism>
<dbReference type="STRING" id="553469.SAMN04487947_1105"/>
<keyword evidence="1" id="KW-0812">Transmembrane</keyword>
<protein>
    <submittedName>
        <fullName evidence="2">Uncharacterized protein</fullName>
    </submittedName>
</protein>
<keyword evidence="1" id="KW-0472">Membrane</keyword>
<gene>
    <name evidence="2" type="ORF">SAMN04487947_1105</name>
</gene>